<name>A0A345YD83_9SPHN</name>
<dbReference type="KEGG" id="err:DVR09_05600"/>
<dbReference type="AlphaFoldDB" id="A0A345YD83"/>
<feature type="signal peptide" evidence="2">
    <location>
        <begin position="1"/>
        <end position="21"/>
    </location>
</feature>
<evidence type="ECO:0000256" key="1">
    <source>
        <dbReference type="SAM" id="MobiDB-lite"/>
    </source>
</evidence>
<keyword evidence="4" id="KW-1185">Reference proteome</keyword>
<reference evidence="4" key="1">
    <citation type="submission" date="2018-07" db="EMBL/GenBank/DDBJ databases">
        <title>Genome sequence of Erythrobacter strain YH-07, an antagonistic bacterium isolated from Yellow Sea.</title>
        <authorList>
            <person name="Tang T."/>
            <person name="Liu Q."/>
            <person name="Sun X."/>
        </authorList>
    </citation>
    <scope>NUCLEOTIDE SEQUENCE [LARGE SCALE GENOMIC DNA]</scope>
    <source>
        <strain evidence="4">YH-07</strain>
    </source>
</reference>
<dbReference type="EMBL" id="CP031357">
    <property type="protein sequence ID" value="AXK41885.1"/>
    <property type="molecule type" value="Genomic_DNA"/>
</dbReference>
<evidence type="ECO:0008006" key="5">
    <source>
        <dbReference type="Google" id="ProtNLM"/>
    </source>
</evidence>
<accession>A0A345YD83</accession>
<feature type="region of interest" description="Disordered" evidence="1">
    <location>
        <begin position="105"/>
        <end position="124"/>
    </location>
</feature>
<protein>
    <recommendedName>
        <fullName evidence="5">TonB C-terminal domain-containing protein</fullName>
    </recommendedName>
</protein>
<proteinExistence type="predicted"/>
<evidence type="ECO:0000313" key="3">
    <source>
        <dbReference type="EMBL" id="AXK41885.1"/>
    </source>
</evidence>
<dbReference type="Gene3D" id="3.30.300.250">
    <property type="match status" value="1"/>
</dbReference>
<organism evidence="3 4">
    <name type="scientific">Erythrobacter aureus</name>
    <dbReference type="NCBI Taxonomy" id="2182384"/>
    <lineage>
        <taxon>Bacteria</taxon>
        <taxon>Pseudomonadati</taxon>
        <taxon>Pseudomonadota</taxon>
        <taxon>Alphaproteobacteria</taxon>
        <taxon>Sphingomonadales</taxon>
        <taxon>Erythrobacteraceae</taxon>
        <taxon>Erythrobacter/Porphyrobacter group</taxon>
        <taxon>Erythrobacter</taxon>
    </lineage>
</organism>
<keyword evidence="2" id="KW-0732">Signal</keyword>
<dbReference type="Proteomes" id="UP000254508">
    <property type="component" value="Chromosome"/>
</dbReference>
<evidence type="ECO:0000256" key="2">
    <source>
        <dbReference type="SAM" id="SignalP"/>
    </source>
</evidence>
<feature type="chain" id="PRO_5016708481" description="TonB C-terminal domain-containing protein" evidence="2">
    <location>
        <begin position="22"/>
        <end position="229"/>
    </location>
</feature>
<sequence length="229" mass="23966">MATAAFLLVAFSALTPNLANAQDSSTTCMDMGGGMIHCNTMDMGGNEQYDTQGQAELGRALGKLIFGDKEKRFKKKIGAMLAEGDCIGAAKFAYSEGRLELGNQIASSCNPPGQRSPAPAPPAIDPNNLEASLQSAAASANSKTPMPLDEITEITKVEAIGTQILFTAVVDATGISVTEQDRSRIASMICADSMSPSILSAGASVRFLYLEKSGREIGAVMVTRQTCGF</sequence>
<gene>
    <name evidence="3" type="ORF">DVR09_05600</name>
</gene>
<evidence type="ECO:0000313" key="4">
    <source>
        <dbReference type="Proteomes" id="UP000254508"/>
    </source>
</evidence>